<proteinExistence type="predicted"/>
<feature type="compositionally biased region" description="Low complexity" evidence="1">
    <location>
        <begin position="415"/>
        <end position="431"/>
    </location>
</feature>
<name>A0AAN7YH05_9PEZI</name>
<sequence length="585" mass="65039">MADITQWRRMIQPTRTRTPALEPDMPDEVVVPVTPRRGLKPKISAYFTHHDGGSPQRNPRFVHSIDDLIPPQLPTWPDDEPYPQPRTEGLIDSVMCRLLSKPYAALDARFNGIILQILESHRAALDDTARLQLELNDFVAGRKSMVRNLQQAQKQWADERLAYKAEIKRLELWIAGGAGGLAEVTIARQDSQLRQHENVRRSQQIDASLQAIFDSLERANRLHGKTWSDQRAIFRAKPTSPSAKMRRVSRQLSINDSQDDLMLHIMPQPDQDVLTPDISITEQGRRSSEDVVGIGSRAFSGARTSLSVGTMSTFSCMGDLLPDESSGTINNHFPTPSKSLKKTVRAATQIHKQPSLMSKASGLFHKLMPQNDSTDAKHFSFDPGEEALTLVPIVGLRKSASLPSLSGDCPRMTRPLLSPVPQSPTTSTTFSESRRQSRIPTPVYTSKTMARPRRDRDGTMSPLGQEYMTNEVPEAATTSSTWTLSSGGEPFLSSSTDVRDFDKATSHGMRGQSFSARGNAFAKALLTAKQDATSADRHTYSIRAKRSMRLYRPHFDLGLSGTDESSKENVPPPVLCEIHFEDGDF</sequence>
<protein>
    <submittedName>
        <fullName evidence="2">Uncharacterized protein</fullName>
    </submittedName>
</protein>
<accession>A0AAN7YH05</accession>
<feature type="region of interest" description="Disordered" evidence="1">
    <location>
        <begin position="413"/>
        <end position="439"/>
    </location>
</feature>
<gene>
    <name evidence="2" type="ORF">LTR62_003406</name>
</gene>
<evidence type="ECO:0000313" key="2">
    <source>
        <dbReference type="EMBL" id="KAK5113537.1"/>
    </source>
</evidence>
<dbReference type="Proteomes" id="UP001310890">
    <property type="component" value="Unassembled WGS sequence"/>
</dbReference>
<dbReference type="AlphaFoldDB" id="A0AAN7YH05"/>
<comment type="caution">
    <text evidence="2">The sequence shown here is derived from an EMBL/GenBank/DDBJ whole genome shotgun (WGS) entry which is preliminary data.</text>
</comment>
<evidence type="ECO:0000256" key="1">
    <source>
        <dbReference type="SAM" id="MobiDB-lite"/>
    </source>
</evidence>
<reference evidence="2" key="1">
    <citation type="submission" date="2023-08" db="EMBL/GenBank/DDBJ databases">
        <title>Black Yeasts Isolated from many extreme environments.</title>
        <authorList>
            <person name="Coleine C."/>
            <person name="Stajich J.E."/>
            <person name="Selbmann L."/>
        </authorList>
    </citation>
    <scope>NUCLEOTIDE SEQUENCE</scope>
    <source>
        <strain evidence="2">CCFEE 5401</strain>
    </source>
</reference>
<dbReference type="EMBL" id="JAVRRL010000023">
    <property type="protein sequence ID" value="KAK5113537.1"/>
    <property type="molecule type" value="Genomic_DNA"/>
</dbReference>
<feature type="region of interest" description="Disordered" evidence="1">
    <location>
        <begin position="1"/>
        <end position="26"/>
    </location>
</feature>
<evidence type="ECO:0000313" key="3">
    <source>
        <dbReference type="Proteomes" id="UP001310890"/>
    </source>
</evidence>
<organism evidence="2 3">
    <name type="scientific">Meristemomyces frigidus</name>
    <dbReference type="NCBI Taxonomy" id="1508187"/>
    <lineage>
        <taxon>Eukaryota</taxon>
        <taxon>Fungi</taxon>
        <taxon>Dikarya</taxon>
        <taxon>Ascomycota</taxon>
        <taxon>Pezizomycotina</taxon>
        <taxon>Dothideomycetes</taxon>
        <taxon>Dothideomycetidae</taxon>
        <taxon>Mycosphaerellales</taxon>
        <taxon>Teratosphaeriaceae</taxon>
        <taxon>Meristemomyces</taxon>
    </lineage>
</organism>